<dbReference type="EMBL" id="CAXKWB010012006">
    <property type="protein sequence ID" value="CAL4103009.1"/>
    <property type="molecule type" value="Genomic_DNA"/>
</dbReference>
<gene>
    <name evidence="1" type="ORF">MNOR_LOCUS17452</name>
</gene>
<reference evidence="1 2" key="1">
    <citation type="submission" date="2024-05" db="EMBL/GenBank/DDBJ databases">
        <authorList>
            <person name="Wallberg A."/>
        </authorList>
    </citation>
    <scope>NUCLEOTIDE SEQUENCE [LARGE SCALE GENOMIC DNA]</scope>
</reference>
<evidence type="ECO:0000313" key="1">
    <source>
        <dbReference type="EMBL" id="CAL4103009.1"/>
    </source>
</evidence>
<feature type="non-terminal residue" evidence="1">
    <location>
        <position position="1"/>
    </location>
</feature>
<protein>
    <submittedName>
        <fullName evidence="1">Uncharacterized protein</fullName>
    </submittedName>
</protein>
<accession>A0AAV2QVI5</accession>
<sequence length="186" mass="21427">DLQVAPDMSQCDVRWLYTAVTTIRHIPSTVKYLRLGVLRDKVTHQALDPGYSDIKQHCPQLRRLAIHVKSETKTNHLACLPNVRVVSLIISDLHDGRLLQWMVDTTRRLQPKSGYQDLILPRCSLQVNNLNDLMGRLGNAGIKVRQNVEISGPISYPEKQQLENTIKRSLNCSLKWKTNDEQLYFW</sequence>
<dbReference type="Proteomes" id="UP001497623">
    <property type="component" value="Unassembled WGS sequence"/>
</dbReference>
<comment type="caution">
    <text evidence="1">The sequence shown here is derived from an EMBL/GenBank/DDBJ whole genome shotgun (WGS) entry which is preliminary data.</text>
</comment>
<keyword evidence="2" id="KW-1185">Reference proteome</keyword>
<name>A0AAV2QVI5_MEGNR</name>
<dbReference type="AlphaFoldDB" id="A0AAV2QVI5"/>
<evidence type="ECO:0000313" key="2">
    <source>
        <dbReference type="Proteomes" id="UP001497623"/>
    </source>
</evidence>
<proteinExistence type="predicted"/>
<organism evidence="1 2">
    <name type="scientific">Meganyctiphanes norvegica</name>
    <name type="common">Northern krill</name>
    <name type="synonym">Thysanopoda norvegica</name>
    <dbReference type="NCBI Taxonomy" id="48144"/>
    <lineage>
        <taxon>Eukaryota</taxon>
        <taxon>Metazoa</taxon>
        <taxon>Ecdysozoa</taxon>
        <taxon>Arthropoda</taxon>
        <taxon>Crustacea</taxon>
        <taxon>Multicrustacea</taxon>
        <taxon>Malacostraca</taxon>
        <taxon>Eumalacostraca</taxon>
        <taxon>Eucarida</taxon>
        <taxon>Euphausiacea</taxon>
        <taxon>Euphausiidae</taxon>
        <taxon>Meganyctiphanes</taxon>
    </lineage>
</organism>